<accession>A0A7S2UGC5</accession>
<evidence type="ECO:0000313" key="1">
    <source>
        <dbReference type="EMBL" id="CAD9819173.1"/>
    </source>
</evidence>
<name>A0A7S2UGC5_9STRA</name>
<dbReference type="AlphaFoldDB" id="A0A7S2UGC5"/>
<gene>
    <name evidence="1" type="ORF">ASEP1449_LOCUS11005</name>
</gene>
<sequence>MKRQQHDIRLGELPDMAERAGMTSAEGELALGGLFSLLKDLLEGEQFNKMSLSLPGIDTLVRNYERQTQTFYPAVHTREGGVGSEEESDEDQHRRKAVTDLITTLVHIRQPGVFLDEQKIMQFIPMFITFVKAKTNVDASMIMYLLLPAEHIVKQNSGIRSESIPSLSKSA</sequence>
<dbReference type="EMBL" id="HBHQ01016467">
    <property type="protein sequence ID" value="CAD9819173.1"/>
    <property type="molecule type" value="Transcribed_RNA"/>
</dbReference>
<reference evidence="1" key="1">
    <citation type="submission" date="2021-01" db="EMBL/GenBank/DDBJ databases">
        <authorList>
            <person name="Corre E."/>
            <person name="Pelletier E."/>
            <person name="Niang G."/>
            <person name="Scheremetjew M."/>
            <person name="Finn R."/>
            <person name="Kale V."/>
            <person name="Holt S."/>
            <person name="Cochrane G."/>
            <person name="Meng A."/>
            <person name="Brown T."/>
            <person name="Cohen L."/>
        </authorList>
    </citation>
    <scope>NUCLEOTIDE SEQUENCE</scope>
    <source>
        <strain evidence="1">CCMP2084</strain>
    </source>
</reference>
<protein>
    <submittedName>
        <fullName evidence="1">Uncharacterized protein</fullName>
    </submittedName>
</protein>
<organism evidence="1">
    <name type="scientific">Attheya septentrionalis</name>
    <dbReference type="NCBI Taxonomy" id="420275"/>
    <lineage>
        <taxon>Eukaryota</taxon>
        <taxon>Sar</taxon>
        <taxon>Stramenopiles</taxon>
        <taxon>Ochrophyta</taxon>
        <taxon>Bacillariophyta</taxon>
        <taxon>Coscinodiscophyceae</taxon>
        <taxon>Chaetocerotophycidae</taxon>
        <taxon>Chaetocerotales</taxon>
        <taxon>Attheyaceae</taxon>
        <taxon>Attheya</taxon>
    </lineage>
</organism>
<proteinExistence type="predicted"/>